<proteinExistence type="inferred from homology"/>
<dbReference type="PROSITE" id="PS51352">
    <property type="entry name" value="THIOREDOXIN_2"/>
    <property type="match status" value="1"/>
</dbReference>
<dbReference type="PIRSF" id="PIRSF000303">
    <property type="entry name" value="Glutathion_perox"/>
    <property type="match status" value="1"/>
</dbReference>
<comment type="caution">
    <text evidence="6">The sequence shown here is derived from an EMBL/GenBank/DDBJ whole genome shotgun (WGS) entry which is preliminary data.</text>
</comment>
<evidence type="ECO:0000256" key="4">
    <source>
        <dbReference type="RuleBase" id="RU000499"/>
    </source>
</evidence>
<dbReference type="Gene3D" id="3.40.30.10">
    <property type="entry name" value="Glutaredoxin"/>
    <property type="match status" value="1"/>
</dbReference>
<keyword evidence="7" id="KW-1185">Reference proteome</keyword>
<name>A0ABV6DK20_9BACL</name>
<evidence type="ECO:0000313" key="6">
    <source>
        <dbReference type="EMBL" id="MFC0212985.1"/>
    </source>
</evidence>
<dbReference type="PRINTS" id="PR01011">
    <property type="entry name" value="GLUTPROXDASE"/>
</dbReference>
<dbReference type="InterPro" id="IPR000889">
    <property type="entry name" value="Glutathione_peroxidase"/>
</dbReference>
<keyword evidence="3 4" id="KW-0560">Oxidoreductase</keyword>
<dbReference type="SUPFAM" id="SSF52833">
    <property type="entry name" value="Thioredoxin-like"/>
    <property type="match status" value="1"/>
</dbReference>
<evidence type="ECO:0000256" key="3">
    <source>
        <dbReference type="ARBA" id="ARBA00023002"/>
    </source>
</evidence>
<protein>
    <recommendedName>
        <fullName evidence="4">Glutathione peroxidase</fullName>
    </recommendedName>
</protein>
<evidence type="ECO:0000256" key="1">
    <source>
        <dbReference type="ARBA" id="ARBA00006926"/>
    </source>
</evidence>
<sequence>MTIYDFTVRKSDGSRVPLYAFEGKPVVIINTASKCTFTPQFADLQSLYEQYRASGVEFIGFPCNQFGEQEPGSNQEAESFCQINYGVKFPIYGKLEVNGDNAHPLFDYLRKAAPFKGFDDSNMNAKLLKMMITEKNPEWLLGDSIKWNFTKFLINRQGEVVARFEPTDEMDLLRRSIEAQLHT</sequence>
<evidence type="ECO:0000313" key="7">
    <source>
        <dbReference type="Proteomes" id="UP001589776"/>
    </source>
</evidence>
<dbReference type="CDD" id="cd00340">
    <property type="entry name" value="GSH_Peroxidase"/>
    <property type="match status" value="1"/>
</dbReference>
<evidence type="ECO:0000259" key="5">
    <source>
        <dbReference type="PROSITE" id="PS51352"/>
    </source>
</evidence>
<dbReference type="GO" id="GO:0004601">
    <property type="term" value="F:peroxidase activity"/>
    <property type="evidence" value="ECO:0007669"/>
    <property type="project" value="UniProtKB-KW"/>
</dbReference>
<dbReference type="RefSeq" id="WP_377470234.1">
    <property type="nucleotide sequence ID" value="NZ_JBHLWN010000044.1"/>
</dbReference>
<dbReference type="Proteomes" id="UP001589776">
    <property type="component" value="Unassembled WGS sequence"/>
</dbReference>
<evidence type="ECO:0000256" key="2">
    <source>
        <dbReference type="ARBA" id="ARBA00022559"/>
    </source>
</evidence>
<dbReference type="PANTHER" id="PTHR11592">
    <property type="entry name" value="GLUTATHIONE PEROXIDASE"/>
    <property type="match status" value="1"/>
</dbReference>
<dbReference type="PANTHER" id="PTHR11592:SF78">
    <property type="entry name" value="GLUTATHIONE PEROXIDASE"/>
    <property type="match status" value="1"/>
</dbReference>
<dbReference type="InterPro" id="IPR029760">
    <property type="entry name" value="GPX_CS"/>
</dbReference>
<reference evidence="6 7" key="1">
    <citation type="submission" date="2024-09" db="EMBL/GenBank/DDBJ databases">
        <authorList>
            <person name="Sun Q."/>
            <person name="Mori K."/>
        </authorList>
    </citation>
    <scope>NUCLEOTIDE SEQUENCE [LARGE SCALE GENOMIC DNA]</scope>
    <source>
        <strain evidence="6 7">CCM 7759</strain>
    </source>
</reference>
<dbReference type="InterPro" id="IPR036249">
    <property type="entry name" value="Thioredoxin-like_sf"/>
</dbReference>
<feature type="domain" description="Thioredoxin" evidence="5">
    <location>
        <begin position="1"/>
        <end position="182"/>
    </location>
</feature>
<keyword evidence="2 4" id="KW-0575">Peroxidase</keyword>
<dbReference type="PROSITE" id="PS51355">
    <property type="entry name" value="GLUTATHIONE_PEROXID_3"/>
    <property type="match status" value="1"/>
</dbReference>
<gene>
    <name evidence="6" type="ORF">ACFFK0_11055</name>
</gene>
<dbReference type="InterPro" id="IPR013766">
    <property type="entry name" value="Thioredoxin_domain"/>
</dbReference>
<dbReference type="EMBL" id="JBHLWN010000044">
    <property type="protein sequence ID" value="MFC0212985.1"/>
    <property type="molecule type" value="Genomic_DNA"/>
</dbReference>
<dbReference type="PROSITE" id="PS00763">
    <property type="entry name" value="GLUTATHIONE_PEROXID_2"/>
    <property type="match status" value="1"/>
</dbReference>
<accession>A0ABV6DK20</accession>
<dbReference type="Pfam" id="PF00255">
    <property type="entry name" value="GSHPx"/>
    <property type="match status" value="1"/>
</dbReference>
<comment type="similarity">
    <text evidence="1 4">Belongs to the glutathione peroxidase family.</text>
</comment>
<organism evidence="6 7">
    <name type="scientific">Paenibacillus chartarius</name>
    <dbReference type="NCBI Taxonomy" id="747481"/>
    <lineage>
        <taxon>Bacteria</taxon>
        <taxon>Bacillati</taxon>
        <taxon>Bacillota</taxon>
        <taxon>Bacilli</taxon>
        <taxon>Bacillales</taxon>
        <taxon>Paenibacillaceae</taxon>
        <taxon>Paenibacillus</taxon>
    </lineage>
</organism>